<dbReference type="Proteomes" id="UP001159641">
    <property type="component" value="Unassembled WGS sequence"/>
</dbReference>
<dbReference type="EMBL" id="JAIQCJ010002228">
    <property type="protein sequence ID" value="KAJ8779282.1"/>
    <property type="molecule type" value="Genomic_DNA"/>
</dbReference>
<comment type="caution">
    <text evidence="1">The sequence shown here is derived from an EMBL/GenBank/DDBJ whole genome shotgun (WGS) entry which is preliminary data.</text>
</comment>
<dbReference type="GO" id="GO:0007094">
    <property type="term" value="P:mitotic spindle assembly checkpoint signaling"/>
    <property type="evidence" value="ECO:0007669"/>
    <property type="project" value="TreeGrafter"/>
</dbReference>
<dbReference type="GO" id="GO:1990423">
    <property type="term" value="C:RZZ complex"/>
    <property type="evidence" value="ECO:0007669"/>
    <property type="project" value="TreeGrafter"/>
</dbReference>
<evidence type="ECO:0000313" key="1">
    <source>
        <dbReference type="EMBL" id="KAJ8779282.1"/>
    </source>
</evidence>
<organism evidence="1 2">
    <name type="scientific">Eschrichtius robustus</name>
    <name type="common">California gray whale</name>
    <name type="synonym">Eschrichtius gibbosus</name>
    <dbReference type="NCBI Taxonomy" id="9764"/>
    <lineage>
        <taxon>Eukaryota</taxon>
        <taxon>Metazoa</taxon>
        <taxon>Chordata</taxon>
        <taxon>Craniata</taxon>
        <taxon>Vertebrata</taxon>
        <taxon>Euteleostomi</taxon>
        <taxon>Mammalia</taxon>
        <taxon>Eutheria</taxon>
        <taxon>Laurasiatheria</taxon>
        <taxon>Artiodactyla</taxon>
        <taxon>Whippomorpha</taxon>
        <taxon>Cetacea</taxon>
        <taxon>Mysticeti</taxon>
        <taxon>Eschrichtiidae</taxon>
        <taxon>Eschrichtius</taxon>
    </lineage>
</organism>
<dbReference type="GO" id="GO:0005828">
    <property type="term" value="C:kinetochore microtubule"/>
    <property type="evidence" value="ECO:0007669"/>
    <property type="project" value="TreeGrafter"/>
</dbReference>
<dbReference type="GO" id="GO:1903394">
    <property type="term" value="P:protein localization to kinetochore involved in kinetochore assembly"/>
    <property type="evidence" value="ECO:0007669"/>
    <property type="project" value="TreeGrafter"/>
</dbReference>
<reference evidence="1 2" key="1">
    <citation type="submission" date="2022-11" db="EMBL/GenBank/DDBJ databases">
        <title>Whole genome sequence of Eschrichtius robustus ER-17-0199.</title>
        <authorList>
            <person name="Bruniche-Olsen A."/>
            <person name="Black A.N."/>
            <person name="Fields C.J."/>
            <person name="Walden K."/>
            <person name="Dewoody J.A."/>
        </authorList>
    </citation>
    <scope>NUCLEOTIDE SEQUENCE [LARGE SCALE GENOMIC DNA]</scope>
    <source>
        <strain evidence="1">ER-17-0199</strain>
        <tissue evidence="1">Blubber</tissue>
    </source>
</reference>
<gene>
    <name evidence="1" type="ORF">J1605_012744</name>
</gene>
<dbReference type="AlphaFoldDB" id="A0AB34GGA2"/>
<dbReference type="GO" id="GO:0000070">
    <property type="term" value="P:mitotic sister chromatid segregation"/>
    <property type="evidence" value="ECO:0007669"/>
    <property type="project" value="TreeGrafter"/>
</dbReference>
<proteinExistence type="predicted"/>
<evidence type="ECO:0000313" key="2">
    <source>
        <dbReference type="Proteomes" id="UP001159641"/>
    </source>
</evidence>
<dbReference type="PANTHER" id="PTHR15688:SF1">
    <property type="entry name" value="KINETOCHORE-ASSOCIATED PROTEIN 1"/>
    <property type="match status" value="1"/>
</dbReference>
<sequence>MFDKVLAPELIPSIFEKFIRVYMREHDLQEEELLLLYIEENFEVFLSFEDYSNSSLVAELREQHIKAQQVTQAKHKPWRPAEPAAAEEERLSAESKLHRQVLALQVSRQELEAKMILRALNDGNVEVALRKCR</sequence>
<protein>
    <submittedName>
        <fullName evidence="1">Uncharacterized protein</fullName>
    </submittedName>
</protein>
<accession>A0AB34GGA2</accession>
<dbReference type="GO" id="GO:0005737">
    <property type="term" value="C:cytoplasm"/>
    <property type="evidence" value="ECO:0007669"/>
    <property type="project" value="TreeGrafter"/>
</dbReference>
<name>A0AB34GGA2_ESCRO</name>
<dbReference type="PANTHER" id="PTHR15688">
    <property type="entry name" value="KINETOCHORE-ASSOCIATED PROTEIN 1"/>
    <property type="match status" value="1"/>
</dbReference>
<dbReference type="InterPro" id="IPR052802">
    <property type="entry name" value="KNTC1"/>
</dbReference>
<dbReference type="GO" id="GO:0031267">
    <property type="term" value="F:small GTPase binding"/>
    <property type="evidence" value="ECO:0007669"/>
    <property type="project" value="TreeGrafter"/>
</dbReference>
<keyword evidence="2" id="KW-1185">Reference proteome</keyword>